<evidence type="ECO:0000313" key="2">
    <source>
        <dbReference type="Proteomes" id="UP000298493"/>
    </source>
</evidence>
<gene>
    <name evidence="1" type="ORF">E6O75_ATG07464</name>
</gene>
<comment type="caution">
    <text evidence="1">The sequence shown here is derived from an EMBL/GenBank/DDBJ whole genome shotgun (WGS) entry which is preliminary data.</text>
</comment>
<sequence length="165" mass="19392">MIYDRSLVEYWGNFRVRHGAVDTQRWISGKAPLCERKYRYAELIPMGRAVRDLTNSSMSKQKKQGLSPQDPRARKMLSFRRDETFGFTVMLIITRLADIHHHRPQNLASLKSSKVFDLFQKTLLFRILITHLWHREQDNSGIESYGSFQFEDIRLALICLNCDNS</sequence>
<evidence type="ECO:0000313" key="1">
    <source>
        <dbReference type="EMBL" id="TID20004.1"/>
    </source>
</evidence>
<accession>A0A4Z1PBV0</accession>
<reference evidence="1 2" key="1">
    <citation type="submission" date="2019-04" db="EMBL/GenBank/DDBJ databases">
        <title>High contiguity whole genome sequence and gene annotation resource for two Venturia nashicola isolates.</title>
        <authorList>
            <person name="Prokchorchik M."/>
            <person name="Won K."/>
            <person name="Lee Y."/>
            <person name="Choi E.D."/>
            <person name="Segonzac C."/>
            <person name="Sohn K.H."/>
        </authorList>
    </citation>
    <scope>NUCLEOTIDE SEQUENCE [LARGE SCALE GENOMIC DNA]</scope>
    <source>
        <strain evidence="1 2">PRI2</strain>
    </source>
</reference>
<organism evidence="1 2">
    <name type="scientific">Venturia nashicola</name>
    <dbReference type="NCBI Taxonomy" id="86259"/>
    <lineage>
        <taxon>Eukaryota</taxon>
        <taxon>Fungi</taxon>
        <taxon>Dikarya</taxon>
        <taxon>Ascomycota</taxon>
        <taxon>Pezizomycotina</taxon>
        <taxon>Dothideomycetes</taxon>
        <taxon>Pleosporomycetidae</taxon>
        <taxon>Venturiales</taxon>
        <taxon>Venturiaceae</taxon>
        <taxon>Venturia</taxon>
    </lineage>
</organism>
<dbReference type="EMBL" id="SNSC02000011">
    <property type="protein sequence ID" value="TID20004.1"/>
    <property type="molecule type" value="Genomic_DNA"/>
</dbReference>
<name>A0A4Z1PBV0_9PEZI</name>
<protein>
    <submittedName>
        <fullName evidence="1">Uncharacterized protein</fullName>
    </submittedName>
</protein>
<proteinExistence type="predicted"/>
<dbReference type="Proteomes" id="UP000298493">
    <property type="component" value="Unassembled WGS sequence"/>
</dbReference>
<keyword evidence="2" id="KW-1185">Reference proteome</keyword>
<dbReference type="AlphaFoldDB" id="A0A4Z1PBV0"/>